<dbReference type="PANTHER" id="PTHR33371">
    <property type="entry name" value="INTERMEMBRANE PHOSPHOLIPID TRANSPORT SYSTEM BINDING PROTEIN MLAD-RELATED"/>
    <property type="match status" value="1"/>
</dbReference>
<evidence type="ECO:0000256" key="2">
    <source>
        <dbReference type="SAM" id="Phobius"/>
    </source>
</evidence>
<feature type="domain" description="Mammalian cell entry C-terminal" evidence="4">
    <location>
        <begin position="149"/>
        <end position="363"/>
    </location>
</feature>
<evidence type="ECO:0000313" key="5">
    <source>
        <dbReference type="EMBL" id="CPR11457.1"/>
    </source>
</evidence>
<dbReference type="GO" id="GO:0005576">
    <property type="term" value="C:extracellular region"/>
    <property type="evidence" value="ECO:0007669"/>
    <property type="project" value="TreeGrafter"/>
</dbReference>
<dbReference type="InterPro" id="IPR024516">
    <property type="entry name" value="Mce_C"/>
</dbReference>
<dbReference type="PANTHER" id="PTHR33371:SF19">
    <property type="entry name" value="MCE-FAMILY PROTEIN MCE4A"/>
    <property type="match status" value="1"/>
</dbReference>
<feature type="region of interest" description="Disordered" evidence="1">
    <location>
        <begin position="1"/>
        <end position="22"/>
    </location>
</feature>
<evidence type="ECO:0000256" key="1">
    <source>
        <dbReference type="SAM" id="MobiDB-lite"/>
    </source>
</evidence>
<dbReference type="NCBIfam" id="TIGR00996">
    <property type="entry name" value="Mtu_fam_mce"/>
    <property type="match status" value="1"/>
</dbReference>
<dbReference type="InterPro" id="IPR005693">
    <property type="entry name" value="Mce"/>
</dbReference>
<dbReference type="EMBL" id="CSTD01000002">
    <property type="protein sequence ID" value="CPR11457.1"/>
    <property type="molecule type" value="Genomic_DNA"/>
</dbReference>
<dbReference type="GO" id="GO:0051701">
    <property type="term" value="P:biological process involved in interaction with host"/>
    <property type="evidence" value="ECO:0007669"/>
    <property type="project" value="TreeGrafter"/>
</dbReference>
<keyword evidence="2" id="KW-0472">Membrane</keyword>
<protein>
    <submittedName>
        <fullName evidence="5">MCE-family protein</fullName>
    </submittedName>
</protein>
<organism evidence="5 6">
    <name type="scientific">Mycobacterium bohemicum DSM 44277</name>
    <dbReference type="NCBI Taxonomy" id="1236609"/>
    <lineage>
        <taxon>Bacteria</taxon>
        <taxon>Bacillati</taxon>
        <taxon>Actinomycetota</taxon>
        <taxon>Actinomycetes</taxon>
        <taxon>Mycobacteriales</taxon>
        <taxon>Mycobacteriaceae</taxon>
        <taxon>Mycobacterium</taxon>
    </lineage>
</organism>
<dbReference type="InterPro" id="IPR003399">
    <property type="entry name" value="Mce/MlaD"/>
</dbReference>
<sequence>MTRDLGPGPIHRSETTSAARPVAAKPGHHFGVQSYARPLAGLATVVLVVLVFAVAIGLFRGDFTTSVPVTVVSPRAGLVMNPDAKVKMRGVEVGKVDSIDVRPNGEAVLHLAIHPSEIHLIPANVLVDIASTTVFGAKFVELIPPAEPSPQPLHAGQVLQGKHVTVEINTVFQQLTSLLSTIDPAKLNETLGAIASAVNGRGHKIGQALHDLDSFLATQEPSLPALRHDIEALPVVSNAYADSSSDLLATADNTVRISKSIVDEQQNLDAFLISSIGLADMGNDVVGGNREALTEDLHLLAPTTDLLNQYHEALYCGIAGSLGNLHAPDLPEPMVKVTVVLGLGAERYRYPSNLPKVAASGGPQCRDLPVVPFDVAPPFVVTDNGSNPVQYGNQQLLLNSDALKQLLYGPLDGPPRNTMQIGQPG</sequence>
<keyword evidence="2" id="KW-0812">Transmembrane</keyword>
<dbReference type="Proteomes" id="UP000198875">
    <property type="component" value="Unassembled WGS sequence"/>
</dbReference>
<dbReference type="AlphaFoldDB" id="A0A0U0W9G5"/>
<dbReference type="Pfam" id="PF02470">
    <property type="entry name" value="MlaD"/>
    <property type="match status" value="1"/>
</dbReference>
<dbReference type="RefSeq" id="WP_085182513.1">
    <property type="nucleotide sequence ID" value="NZ_CSTD01000002.1"/>
</dbReference>
<reference evidence="5 6" key="1">
    <citation type="submission" date="2015-03" db="EMBL/GenBank/DDBJ databases">
        <authorList>
            <person name="Murphy D."/>
        </authorList>
    </citation>
    <scope>NUCLEOTIDE SEQUENCE [LARGE SCALE GENOMIC DNA]</scope>
    <source>
        <strain evidence="5 6">DSM 44277</strain>
    </source>
</reference>
<dbReference type="OrthoDB" id="3460188at2"/>
<keyword evidence="2" id="KW-1133">Transmembrane helix</keyword>
<gene>
    <name evidence="5" type="ORF">BN971_02743</name>
</gene>
<evidence type="ECO:0000259" key="3">
    <source>
        <dbReference type="Pfam" id="PF02470"/>
    </source>
</evidence>
<feature type="transmembrane region" description="Helical" evidence="2">
    <location>
        <begin position="39"/>
        <end position="59"/>
    </location>
</feature>
<feature type="domain" description="Mce/MlaD" evidence="3">
    <location>
        <begin position="67"/>
        <end position="145"/>
    </location>
</feature>
<evidence type="ECO:0000313" key="6">
    <source>
        <dbReference type="Proteomes" id="UP000198875"/>
    </source>
</evidence>
<dbReference type="Pfam" id="PF11887">
    <property type="entry name" value="Mce4_CUP1"/>
    <property type="match status" value="1"/>
</dbReference>
<name>A0A0U0W9G5_MYCBE</name>
<accession>A0A0U0W9G5</accession>
<dbReference type="InterPro" id="IPR052336">
    <property type="entry name" value="MlaD_Phospholipid_Transporter"/>
</dbReference>
<evidence type="ECO:0000259" key="4">
    <source>
        <dbReference type="Pfam" id="PF11887"/>
    </source>
</evidence>
<proteinExistence type="predicted"/>